<dbReference type="InterPro" id="IPR037523">
    <property type="entry name" value="VOC_core"/>
</dbReference>
<dbReference type="Gene3D" id="3.10.180.10">
    <property type="entry name" value="2,3-Dihydroxybiphenyl 1,2-Dioxygenase, domain 1"/>
    <property type="match status" value="1"/>
</dbReference>
<dbReference type="EMBL" id="MTLA01000253">
    <property type="protein sequence ID" value="OOP66867.1"/>
    <property type="molecule type" value="Genomic_DNA"/>
</dbReference>
<feature type="domain" description="VOC" evidence="1">
    <location>
        <begin position="10"/>
        <end position="126"/>
    </location>
</feature>
<evidence type="ECO:0000313" key="2">
    <source>
        <dbReference type="EMBL" id="OOP66867.1"/>
    </source>
</evidence>
<organism evidence="2 3">
    <name type="scientific">Heyndrickxia oleronia</name>
    <dbReference type="NCBI Taxonomy" id="38875"/>
    <lineage>
        <taxon>Bacteria</taxon>
        <taxon>Bacillati</taxon>
        <taxon>Bacillota</taxon>
        <taxon>Bacilli</taxon>
        <taxon>Bacillales</taxon>
        <taxon>Bacillaceae</taxon>
        <taxon>Heyndrickxia</taxon>
    </lineage>
</organism>
<dbReference type="RefSeq" id="WP_058006397.1">
    <property type="nucleotide sequence ID" value="NZ_CP065424.1"/>
</dbReference>
<dbReference type="AlphaFoldDB" id="A0A8E2I5U6"/>
<accession>A0A8E2I5U6</accession>
<protein>
    <submittedName>
        <fullName evidence="2">Glyoxalase</fullName>
    </submittedName>
</protein>
<keyword evidence="3" id="KW-1185">Reference proteome</keyword>
<dbReference type="InterPro" id="IPR004360">
    <property type="entry name" value="Glyas_Fos-R_dOase_dom"/>
</dbReference>
<sequence>MQEKTKAKIESSLTVLLVSDLKKSKDYYQHALGCEVTEFWAVRDDFGLGFKLIQAEDINDVKPNKGTWNTYAYVEDFSSLDALYDEFKSNGAIVNMEPEVSEFDWGAWKEFSIKDPDGYSIGFGAAKK</sequence>
<comment type="caution">
    <text evidence="2">The sequence shown here is derived from an EMBL/GenBank/DDBJ whole genome shotgun (WGS) entry which is preliminary data.</text>
</comment>
<dbReference type="Proteomes" id="UP000189761">
    <property type="component" value="Unassembled WGS sequence"/>
</dbReference>
<dbReference type="Pfam" id="PF00903">
    <property type="entry name" value="Glyoxalase"/>
    <property type="match status" value="1"/>
</dbReference>
<gene>
    <name evidence="2" type="ORF">BWZ43_18615</name>
</gene>
<reference evidence="2 3" key="1">
    <citation type="submission" date="2017-01" db="EMBL/GenBank/DDBJ databases">
        <title>Draft genome sequence of Bacillus oleronius.</title>
        <authorList>
            <person name="Allam M."/>
        </authorList>
    </citation>
    <scope>NUCLEOTIDE SEQUENCE [LARGE SCALE GENOMIC DNA]</scope>
    <source>
        <strain evidence="2 3">DSM 9356</strain>
    </source>
</reference>
<proteinExistence type="predicted"/>
<evidence type="ECO:0000259" key="1">
    <source>
        <dbReference type="PROSITE" id="PS51819"/>
    </source>
</evidence>
<dbReference type="InterPro" id="IPR029068">
    <property type="entry name" value="Glyas_Bleomycin-R_OHBP_Dase"/>
</dbReference>
<dbReference type="SUPFAM" id="SSF54593">
    <property type="entry name" value="Glyoxalase/Bleomycin resistance protein/Dihydroxybiphenyl dioxygenase"/>
    <property type="match status" value="1"/>
</dbReference>
<dbReference type="PROSITE" id="PS51819">
    <property type="entry name" value="VOC"/>
    <property type="match status" value="1"/>
</dbReference>
<name>A0A8E2I5U6_9BACI</name>
<evidence type="ECO:0000313" key="3">
    <source>
        <dbReference type="Proteomes" id="UP000189761"/>
    </source>
</evidence>